<evidence type="ECO:0000259" key="2">
    <source>
        <dbReference type="SMART" id="SM00355"/>
    </source>
</evidence>
<organism evidence="3 4">
    <name type="scientific">Bionectria ochroleuca</name>
    <name type="common">Gliocladium roseum</name>
    <dbReference type="NCBI Taxonomy" id="29856"/>
    <lineage>
        <taxon>Eukaryota</taxon>
        <taxon>Fungi</taxon>
        <taxon>Dikarya</taxon>
        <taxon>Ascomycota</taxon>
        <taxon>Pezizomycotina</taxon>
        <taxon>Sordariomycetes</taxon>
        <taxon>Hypocreomycetidae</taxon>
        <taxon>Hypocreales</taxon>
        <taxon>Bionectriaceae</taxon>
        <taxon>Clonostachys</taxon>
    </lineage>
</organism>
<dbReference type="EMBL" id="CABFNS010000709">
    <property type="protein sequence ID" value="VUC23601.1"/>
    <property type="molecule type" value="Genomic_DNA"/>
</dbReference>
<feature type="region of interest" description="Disordered" evidence="1">
    <location>
        <begin position="76"/>
        <end position="98"/>
    </location>
</feature>
<comment type="caution">
    <text evidence="3">The sequence shown here is derived from an EMBL/GenBank/DDBJ whole genome shotgun (WGS) entry which is preliminary data.</text>
</comment>
<gene>
    <name evidence="3" type="ORF">CLO192961_LOCUS120493</name>
</gene>
<evidence type="ECO:0000313" key="3">
    <source>
        <dbReference type="EMBL" id="VUC23601.1"/>
    </source>
</evidence>
<protein>
    <recommendedName>
        <fullName evidence="2">C2H2-type domain-containing protein</fullName>
    </recommendedName>
</protein>
<sequence>MSSEFDRDFLFQQFPVDEEPFDFSAFCNDGDYVIDPVLEAQTFDFPAADAGNEPFDPDASSAIALEPNQASLHVGQSAALAGPSQSDSAGALGDERSPPNTINMAITTAESAPLGPPYKCTEANCRSKAQFKNLSQFQQHLQNIHQEPLLCTWPGCTYRRPFGKECDLERHAESKHGAIRSHICPYESCSAHFDGFKRKDKLLKHLRETHPQVQCQQTHCSAVICDIEQQSHIEEAHGPFECALGHCQFSPPSNFTKVLLGRHLVTHHKISYDTKTTIIARMQCFNSTTITSKHLPANARKPHWEKCSVCEAME</sequence>
<name>A0ABY6TXX2_BIOOC</name>
<dbReference type="SMART" id="SM00355">
    <property type="entry name" value="ZnF_C2H2"/>
    <property type="match status" value="5"/>
</dbReference>
<evidence type="ECO:0000256" key="1">
    <source>
        <dbReference type="SAM" id="MobiDB-lite"/>
    </source>
</evidence>
<feature type="domain" description="C2H2-type" evidence="2">
    <location>
        <begin position="118"/>
        <end position="145"/>
    </location>
</feature>
<proteinExistence type="predicted"/>
<reference evidence="3 4" key="1">
    <citation type="submission" date="2019-06" db="EMBL/GenBank/DDBJ databases">
        <authorList>
            <person name="Broberg M."/>
        </authorList>
    </citation>
    <scope>NUCLEOTIDE SEQUENCE [LARGE SCALE GENOMIC DNA]</scope>
</reference>
<feature type="domain" description="C2H2-type" evidence="2">
    <location>
        <begin position="149"/>
        <end position="176"/>
    </location>
</feature>
<evidence type="ECO:0000313" key="4">
    <source>
        <dbReference type="Proteomes" id="UP000766486"/>
    </source>
</evidence>
<keyword evidence="4" id="KW-1185">Reference proteome</keyword>
<dbReference type="Proteomes" id="UP000766486">
    <property type="component" value="Unassembled WGS sequence"/>
</dbReference>
<feature type="domain" description="C2H2-type" evidence="2">
    <location>
        <begin position="182"/>
        <end position="210"/>
    </location>
</feature>
<feature type="domain" description="C2H2-type" evidence="2">
    <location>
        <begin position="240"/>
        <end position="267"/>
    </location>
</feature>
<accession>A0ABY6TXX2</accession>
<feature type="domain" description="C2H2-type" evidence="2">
    <location>
        <begin position="213"/>
        <end position="237"/>
    </location>
</feature>
<dbReference type="InterPro" id="IPR013087">
    <property type="entry name" value="Znf_C2H2_type"/>
</dbReference>